<evidence type="ECO:0000259" key="8">
    <source>
        <dbReference type="PROSITE" id="PS50021"/>
    </source>
</evidence>
<dbReference type="InterPro" id="IPR000225">
    <property type="entry name" value="Armadillo"/>
</dbReference>
<evidence type="ECO:0000256" key="2">
    <source>
        <dbReference type="ARBA" id="ARBA00022490"/>
    </source>
</evidence>
<dbReference type="RefSeq" id="XP_031398964.1">
    <property type="nucleotide sequence ID" value="XM_031543104.1"/>
</dbReference>
<feature type="region of interest" description="Disordered" evidence="7">
    <location>
        <begin position="1"/>
        <end position="68"/>
    </location>
</feature>
<evidence type="ECO:0000256" key="7">
    <source>
        <dbReference type="SAM" id="MobiDB-lite"/>
    </source>
</evidence>
<dbReference type="InterPro" id="IPR036872">
    <property type="entry name" value="CH_dom_sf"/>
</dbReference>
<keyword evidence="3" id="KW-0677">Repeat</keyword>
<dbReference type="SMART" id="SM00185">
    <property type="entry name" value="ARM"/>
    <property type="match status" value="1"/>
</dbReference>
<dbReference type="InterPro" id="IPR011989">
    <property type="entry name" value="ARM-like"/>
</dbReference>
<dbReference type="PANTHER" id="PTHR22706:SF1">
    <property type="entry name" value="ASSEMBLY FACTOR FOR SPINDLE MICROTUBULES"/>
    <property type="match status" value="1"/>
</dbReference>
<feature type="compositionally biased region" description="Low complexity" evidence="7">
    <location>
        <begin position="54"/>
        <end position="68"/>
    </location>
</feature>
<sequence length="1257" mass="142661">MDPMEPQSSSSSLLLRDISNFKTPRRPCHYKPGAASRSNLQSPSPRFFSASKQTPRTASTARRPSATARRLKAFEIEQSRSSRKAQLQKQHSLRTLSKSLTAWLNFLFDNPRSCGCGSDSSLMGQGSRGMGPSGKGKRDSGPEQAVGLEATWRSPKRQRDLRWKIPEEGDGGSGPIAFSSSAFAKLRDSLTEVCSFDDLVERMSVYLSLDCCKEIFTVMTQVTKNIDDGRLKMKAHCPIVTDFGMKEKATKTLFSYNHLWLRIGLYILLGGDSLLPNGEIESDQDIAFLKMVVEKQFLSHAGLAKSYAYNKKVEGLYRPGYYECLGNVILKRFLLLVLILDRAKSWSSLPLKYGIDGLDGGSPLLFTIGTSVKSSSQMVTDFLSSDVMHGEGNLIAHLVIVGYKVSHHQCPLVEYEFKLVDILEDLQDGVRLCRAVQLLKQDSSILMKLTVPSDTHKKNLANCSIALRYLKEAGVPLYDDDRMEIVADDIANGDKELTLSLLWNMFVHLQLPLLVNSEVLADEVIRISGLTVHKSLGTSSTSLDILLHWIQAICDNYELKIENLYSLTDGKAIWCLLDHYFRKELSCSSAQKGIKGEESIVSASDYPDAVHSFVLSQRLTALLGEFPEVLEIGDIIEHHGACNGRSVVLLLVFLASQLIMKKNMDQLNFHKLLGCTCQSMGRRLSSHERLNSTSKEAFNLEDRDQMGNQEAARKFREIQAWWQMMADRNSISKPKSSTVDTSSPSTCSNNDQTELAARVIQSHYRGFRERRKFLKMRAAASVLQNAIQVSSLVRQKTIEKSSLQNSAAIKIQLAWKNFVFQKSLKIQHFAAINVQRQFRGWLIRKTYLIKRKAAIKIQTNFRSLKSRQLFHEARVATRSAILVQSYVRRWIIRRRFLMIRYLVIRIQSHCRGWLRRKDFLLQREAAITLQSSIRRIMLSTLFQNQRHAASTIQQFARLQISKNRLSGTSCATPEKWSCSTETQELQRVLPHVVKLQRWWRTVLSLRLRTTSAVIIQSYARMWLARREAARERQRVIVIQSYWKGYLARKEARGGIVDLRLRVQKTAANVDDSMRLINRLTAALSELLNLRSVSSILHTCATLDMATRHSQKCCEKLVEVGAIDKLLKVICSMTRSIPDQEVLKHALSTLRNLACYQHLVEVLIVSNGSIETIFREFLRNKDEGYFIASELLKKICLEHRGVEAVRRLPALVKRLNGLVEELKRKADTEKRNARSLAARENTERRLKEASELLKLISI</sequence>
<dbReference type="PROSITE" id="PS50096">
    <property type="entry name" value="IQ"/>
    <property type="match status" value="6"/>
</dbReference>
<feature type="region of interest" description="Disordered" evidence="7">
    <location>
        <begin position="731"/>
        <end position="750"/>
    </location>
</feature>
<dbReference type="GO" id="GO:0051295">
    <property type="term" value="P:establishment of meiotic spindle localization"/>
    <property type="evidence" value="ECO:0007669"/>
    <property type="project" value="TreeGrafter"/>
</dbReference>
<dbReference type="PANTHER" id="PTHR22706">
    <property type="entry name" value="ASSEMBLY FACTOR FOR SPINDLE MICROTUBULES"/>
    <property type="match status" value="1"/>
</dbReference>
<dbReference type="InterPro" id="IPR051185">
    <property type="entry name" value="ASPM"/>
</dbReference>
<accession>A0A6P8DX66</accession>
<dbReference type="Pfam" id="PF00307">
    <property type="entry name" value="CH"/>
    <property type="match status" value="1"/>
</dbReference>
<feature type="domain" description="Calponin-homology (CH)" evidence="8">
    <location>
        <begin position="388"/>
        <end position="510"/>
    </location>
</feature>
<dbReference type="CDD" id="cd21223">
    <property type="entry name" value="CH_ASPM_rpt1"/>
    <property type="match status" value="1"/>
</dbReference>
<dbReference type="Proteomes" id="UP000515151">
    <property type="component" value="Chromosome 5"/>
</dbReference>
<evidence type="ECO:0000256" key="3">
    <source>
        <dbReference type="ARBA" id="ARBA00022737"/>
    </source>
</evidence>
<dbReference type="SMART" id="SM00015">
    <property type="entry name" value="IQ"/>
    <property type="match status" value="9"/>
</dbReference>
<dbReference type="CDD" id="cd23767">
    <property type="entry name" value="IQCD"/>
    <property type="match status" value="1"/>
</dbReference>
<dbReference type="OrthoDB" id="2148418at2759"/>
<dbReference type="GeneID" id="116209458"/>
<evidence type="ECO:0000313" key="10">
    <source>
        <dbReference type="RefSeq" id="XP_031398964.1"/>
    </source>
</evidence>
<dbReference type="Pfam" id="PF00612">
    <property type="entry name" value="IQ"/>
    <property type="match status" value="7"/>
</dbReference>
<dbReference type="InterPro" id="IPR001715">
    <property type="entry name" value="CH_dom"/>
</dbReference>
<evidence type="ECO:0000256" key="1">
    <source>
        <dbReference type="ARBA" id="ARBA00004496"/>
    </source>
</evidence>
<gene>
    <name evidence="10" type="primary">LOC116209458</name>
</gene>
<dbReference type="GO" id="GO:0007051">
    <property type="term" value="P:spindle organization"/>
    <property type="evidence" value="ECO:0007669"/>
    <property type="project" value="TreeGrafter"/>
</dbReference>
<comment type="subcellular location">
    <subcellularLocation>
        <location evidence="1">Cytoplasm</location>
    </subcellularLocation>
</comment>
<dbReference type="SUPFAM" id="SSF52540">
    <property type="entry name" value="P-loop containing nucleoside triphosphate hydrolases"/>
    <property type="match status" value="3"/>
</dbReference>
<reference evidence="10" key="2">
    <citation type="submission" date="2025-08" db="UniProtKB">
        <authorList>
            <consortium name="RefSeq"/>
        </authorList>
    </citation>
    <scope>IDENTIFICATION</scope>
    <source>
        <tissue evidence="10">Leaf</tissue>
    </source>
</reference>
<dbReference type="GO" id="GO:0000278">
    <property type="term" value="P:mitotic cell cycle"/>
    <property type="evidence" value="ECO:0007669"/>
    <property type="project" value="TreeGrafter"/>
</dbReference>
<dbReference type="InterPro" id="IPR016024">
    <property type="entry name" value="ARM-type_fold"/>
</dbReference>
<dbReference type="PROSITE" id="PS50176">
    <property type="entry name" value="ARM_REPEAT"/>
    <property type="match status" value="1"/>
</dbReference>
<dbReference type="AlphaFoldDB" id="A0A6P8DX66"/>
<dbReference type="SUPFAM" id="SSF48371">
    <property type="entry name" value="ARM repeat"/>
    <property type="match status" value="1"/>
</dbReference>
<evidence type="ECO:0000313" key="9">
    <source>
        <dbReference type="Proteomes" id="UP000515151"/>
    </source>
</evidence>
<feature type="region of interest" description="Disordered" evidence="7">
    <location>
        <begin position="121"/>
        <end position="144"/>
    </location>
</feature>
<dbReference type="Gene3D" id="1.10.418.10">
    <property type="entry name" value="Calponin-like domain"/>
    <property type="match status" value="1"/>
</dbReference>
<dbReference type="PROSITE" id="PS50021">
    <property type="entry name" value="CH"/>
    <property type="match status" value="1"/>
</dbReference>
<dbReference type="Gene3D" id="1.20.5.190">
    <property type="match status" value="4"/>
</dbReference>
<organism evidence="9 10">
    <name type="scientific">Punica granatum</name>
    <name type="common">Pomegranate</name>
    <dbReference type="NCBI Taxonomy" id="22663"/>
    <lineage>
        <taxon>Eukaryota</taxon>
        <taxon>Viridiplantae</taxon>
        <taxon>Streptophyta</taxon>
        <taxon>Embryophyta</taxon>
        <taxon>Tracheophyta</taxon>
        <taxon>Spermatophyta</taxon>
        <taxon>Magnoliopsida</taxon>
        <taxon>eudicotyledons</taxon>
        <taxon>Gunneridae</taxon>
        <taxon>Pentapetalae</taxon>
        <taxon>rosids</taxon>
        <taxon>malvids</taxon>
        <taxon>Myrtales</taxon>
        <taxon>Lythraceae</taxon>
        <taxon>Punica</taxon>
    </lineage>
</organism>
<reference evidence="9" key="1">
    <citation type="journal article" date="2020" name="Plant Biotechnol. J.">
        <title>The pomegranate (Punica granatum L.) draft genome dissects genetic divergence between soft- and hard-seeded cultivars.</title>
        <authorList>
            <person name="Luo X."/>
            <person name="Li H."/>
            <person name="Wu Z."/>
            <person name="Yao W."/>
            <person name="Zhao P."/>
            <person name="Cao D."/>
            <person name="Yu H."/>
            <person name="Li K."/>
            <person name="Poudel K."/>
            <person name="Zhao D."/>
            <person name="Zhang F."/>
            <person name="Xia X."/>
            <person name="Chen L."/>
            <person name="Wang Q."/>
            <person name="Jing D."/>
            <person name="Cao S."/>
        </authorList>
    </citation>
    <scope>NUCLEOTIDE SEQUENCE [LARGE SCALE GENOMIC DNA]</scope>
    <source>
        <strain evidence="9">cv. Tunisia</strain>
    </source>
</reference>
<dbReference type="GO" id="GO:0005516">
    <property type="term" value="F:calmodulin binding"/>
    <property type="evidence" value="ECO:0007669"/>
    <property type="project" value="UniProtKB-KW"/>
</dbReference>
<dbReference type="GO" id="GO:0000922">
    <property type="term" value="C:spindle pole"/>
    <property type="evidence" value="ECO:0007669"/>
    <property type="project" value="TreeGrafter"/>
</dbReference>
<evidence type="ECO:0000256" key="5">
    <source>
        <dbReference type="PROSITE-ProRule" id="PRU00259"/>
    </source>
</evidence>
<keyword evidence="6" id="KW-0175">Coiled coil</keyword>
<feature type="coiled-coil region" evidence="6">
    <location>
        <begin position="1211"/>
        <end position="1251"/>
    </location>
</feature>
<dbReference type="InterPro" id="IPR027417">
    <property type="entry name" value="P-loop_NTPase"/>
</dbReference>
<feature type="repeat" description="ARM" evidence="5">
    <location>
        <begin position="1120"/>
        <end position="1167"/>
    </location>
</feature>
<dbReference type="Gene3D" id="1.25.10.10">
    <property type="entry name" value="Leucine-rich Repeat Variant"/>
    <property type="match status" value="1"/>
</dbReference>
<name>A0A6P8DX66_PUNGR</name>
<evidence type="ECO:0000256" key="6">
    <source>
        <dbReference type="SAM" id="Coils"/>
    </source>
</evidence>
<proteinExistence type="predicted"/>
<dbReference type="SUPFAM" id="SSF47576">
    <property type="entry name" value="Calponin-homology domain, CH-domain"/>
    <property type="match status" value="1"/>
</dbReference>
<dbReference type="GO" id="GO:0005737">
    <property type="term" value="C:cytoplasm"/>
    <property type="evidence" value="ECO:0007669"/>
    <property type="project" value="UniProtKB-SubCell"/>
</dbReference>
<keyword evidence="4" id="KW-0112">Calmodulin-binding</keyword>
<evidence type="ECO:0000256" key="4">
    <source>
        <dbReference type="ARBA" id="ARBA00022860"/>
    </source>
</evidence>
<dbReference type="InterPro" id="IPR000048">
    <property type="entry name" value="IQ_motif_EF-hand-BS"/>
</dbReference>
<protein>
    <submittedName>
        <fullName evidence="10">Abnormal spindle-like microcephaly-associated protein homolog</fullName>
    </submittedName>
</protein>
<keyword evidence="9" id="KW-1185">Reference proteome</keyword>
<keyword evidence="2" id="KW-0963">Cytoplasm</keyword>